<evidence type="ECO:0000256" key="12">
    <source>
        <dbReference type="SAM" id="Phobius"/>
    </source>
</evidence>
<keyword evidence="10 12" id="KW-0472">Membrane</keyword>
<dbReference type="InterPro" id="IPR052232">
    <property type="entry name" value="RLK_Ser/Thr-Kinase"/>
</dbReference>
<dbReference type="InterPro" id="IPR000719">
    <property type="entry name" value="Prot_kinase_dom"/>
</dbReference>
<dbReference type="Gene3D" id="3.30.200.20">
    <property type="entry name" value="Phosphorylase Kinase, domain 1"/>
    <property type="match status" value="1"/>
</dbReference>
<dbReference type="EMBL" id="JAVXUP010000127">
    <property type="protein sequence ID" value="KAK3037235.1"/>
    <property type="molecule type" value="Genomic_DNA"/>
</dbReference>
<evidence type="ECO:0000256" key="6">
    <source>
        <dbReference type="ARBA" id="ARBA00022741"/>
    </source>
</evidence>
<comment type="subcellular location">
    <subcellularLocation>
        <location evidence="1">Membrane</location>
        <topology evidence="1">Single-pass membrane protein</topology>
    </subcellularLocation>
</comment>
<keyword evidence="9 12" id="KW-1133">Transmembrane helix</keyword>
<keyword evidence="7" id="KW-0418">Kinase</keyword>
<dbReference type="PROSITE" id="PS00107">
    <property type="entry name" value="PROTEIN_KINASE_ATP"/>
    <property type="match status" value="1"/>
</dbReference>
<dbReference type="PROSITE" id="PS50011">
    <property type="entry name" value="PROTEIN_KINASE_DOM"/>
    <property type="match status" value="1"/>
</dbReference>
<dbReference type="GO" id="GO:0016020">
    <property type="term" value="C:membrane"/>
    <property type="evidence" value="ECO:0007669"/>
    <property type="project" value="UniProtKB-SubCell"/>
</dbReference>
<evidence type="ECO:0000256" key="8">
    <source>
        <dbReference type="ARBA" id="ARBA00022840"/>
    </source>
</evidence>
<dbReference type="EC" id="2.7.11.1" evidence="2"/>
<keyword evidence="15" id="KW-1185">Reference proteome</keyword>
<dbReference type="InterPro" id="IPR011009">
    <property type="entry name" value="Kinase-like_dom_sf"/>
</dbReference>
<evidence type="ECO:0000256" key="1">
    <source>
        <dbReference type="ARBA" id="ARBA00004167"/>
    </source>
</evidence>
<dbReference type="GO" id="GO:0004674">
    <property type="term" value="F:protein serine/threonine kinase activity"/>
    <property type="evidence" value="ECO:0007669"/>
    <property type="project" value="UniProtKB-EC"/>
</dbReference>
<sequence length="350" mass="39329">MSFGVSSMKHKLSKPTSFFGVKLWIAIIICIALVSLLVLLFVSLYFYSCRRRKPSKPHFGASKPVFSRNCYSSTCGTTSMDRRLLSRSGWEIEMSIASPEKEVVYSDQRSALASRASGTKSGHLESFVRNPSVVLRGKQYGMREIEEATNWLADESVIGSGEYGVVYRGVLADGTQVAVKKLISNSGKEEEFMVDVEAIWSLRHKNLVKLLGYCTEGTYSYVAPEYASTGVLDAKSDVYSFGILMMEIISGKTSVEYSGNEIEEYLIEWVKFMVANQNFDHVVDPKLLEIPSLKELKRVLLIALRCVDPDVENRPKMGDVIHMLEPRDLLLSDERVIRRETSIRSSSKGR</sequence>
<keyword evidence="4" id="KW-0808">Transferase</keyword>
<evidence type="ECO:0000256" key="2">
    <source>
        <dbReference type="ARBA" id="ARBA00012513"/>
    </source>
</evidence>
<proteinExistence type="predicted"/>
<evidence type="ECO:0000313" key="15">
    <source>
        <dbReference type="Proteomes" id="UP001188597"/>
    </source>
</evidence>
<evidence type="ECO:0000313" key="14">
    <source>
        <dbReference type="EMBL" id="KAK3037235.1"/>
    </source>
</evidence>
<feature type="binding site" evidence="11">
    <location>
        <position position="181"/>
    </location>
    <ligand>
        <name>ATP</name>
        <dbReference type="ChEBI" id="CHEBI:30616"/>
    </ligand>
</feature>
<dbReference type="GO" id="GO:0005524">
    <property type="term" value="F:ATP binding"/>
    <property type="evidence" value="ECO:0007669"/>
    <property type="project" value="UniProtKB-UniRule"/>
</dbReference>
<dbReference type="InterPro" id="IPR001245">
    <property type="entry name" value="Ser-Thr/Tyr_kinase_cat_dom"/>
</dbReference>
<dbReference type="PANTHER" id="PTHR47984">
    <property type="entry name" value="OS01G0323000 PROTEIN"/>
    <property type="match status" value="1"/>
</dbReference>
<evidence type="ECO:0000256" key="7">
    <source>
        <dbReference type="ARBA" id="ARBA00022777"/>
    </source>
</evidence>
<feature type="domain" description="Protein kinase" evidence="13">
    <location>
        <begin position="152"/>
        <end position="350"/>
    </location>
</feature>
<dbReference type="Gene3D" id="1.10.510.10">
    <property type="entry name" value="Transferase(Phosphotransferase) domain 1"/>
    <property type="match status" value="1"/>
</dbReference>
<dbReference type="InterPro" id="IPR017441">
    <property type="entry name" value="Protein_kinase_ATP_BS"/>
</dbReference>
<keyword evidence="3" id="KW-0597">Phosphoprotein</keyword>
<reference evidence="14" key="1">
    <citation type="submission" date="2022-12" db="EMBL/GenBank/DDBJ databases">
        <title>Draft genome assemblies for two species of Escallonia (Escalloniales).</title>
        <authorList>
            <person name="Chanderbali A."/>
            <person name="Dervinis C."/>
            <person name="Anghel I."/>
            <person name="Soltis D."/>
            <person name="Soltis P."/>
            <person name="Zapata F."/>
        </authorList>
    </citation>
    <scope>NUCLEOTIDE SEQUENCE</scope>
    <source>
        <strain evidence="14">UCBG64.0493</strain>
        <tissue evidence="14">Leaf</tissue>
    </source>
</reference>
<dbReference type="AlphaFoldDB" id="A0AA88XEU2"/>
<evidence type="ECO:0000256" key="4">
    <source>
        <dbReference type="ARBA" id="ARBA00022679"/>
    </source>
</evidence>
<gene>
    <name evidence="14" type="ORF">RJ639_030128</name>
</gene>
<dbReference type="Proteomes" id="UP001188597">
    <property type="component" value="Unassembled WGS sequence"/>
</dbReference>
<protein>
    <recommendedName>
        <fullName evidence="2">non-specific serine/threonine protein kinase</fullName>
        <ecNumber evidence="2">2.7.11.1</ecNumber>
    </recommendedName>
</protein>
<comment type="caution">
    <text evidence="14">The sequence shown here is derived from an EMBL/GenBank/DDBJ whole genome shotgun (WGS) entry which is preliminary data.</text>
</comment>
<name>A0AA88XEU2_9ASTE</name>
<evidence type="ECO:0000259" key="13">
    <source>
        <dbReference type="PROSITE" id="PS50011"/>
    </source>
</evidence>
<evidence type="ECO:0000256" key="10">
    <source>
        <dbReference type="ARBA" id="ARBA00023136"/>
    </source>
</evidence>
<keyword evidence="8 11" id="KW-0067">ATP-binding</keyword>
<evidence type="ECO:0000256" key="11">
    <source>
        <dbReference type="PROSITE-ProRule" id="PRU10141"/>
    </source>
</evidence>
<evidence type="ECO:0000256" key="5">
    <source>
        <dbReference type="ARBA" id="ARBA00022692"/>
    </source>
</evidence>
<keyword evidence="6 11" id="KW-0547">Nucleotide-binding</keyword>
<dbReference type="SUPFAM" id="SSF56112">
    <property type="entry name" value="Protein kinase-like (PK-like)"/>
    <property type="match status" value="1"/>
</dbReference>
<dbReference type="Pfam" id="PF07714">
    <property type="entry name" value="PK_Tyr_Ser-Thr"/>
    <property type="match status" value="1"/>
</dbReference>
<organism evidence="14 15">
    <name type="scientific">Escallonia herrerae</name>
    <dbReference type="NCBI Taxonomy" id="1293975"/>
    <lineage>
        <taxon>Eukaryota</taxon>
        <taxon>Viridiplantae</taxon>
        <taxon>Streptophyta</taxon>
        <taxon>Embryophyta</taxon>
        <taxon>Tracheophyta</taxon>
        <taxon>Spermatophyta</taxon>
        <taxon>Magnoliopsida</taxon>
        <taxon>eudicotyledons</taxon>
        <taxon>Gunneridae</taxon>
        <taxon>Pentapetalae</taxon>
        <taxon>asterids</taxon>
        <taxon>campanulids</taxon>
        <taxon>Escalloniales</taxon>
        <taxon>Escalloniaceae</taxon>
        <taxon>Escallonia</taxon>
    </lineage>
</organism>
<feature type="transmembrane region" description="Helical" evidence="12">
    <location>
        <begin position="23"/>
        <end position="47"/>
    </location>
</feature>
<evidence type="ECO:0000256" key="9">
    <source>
        <dbReference type="ARBA" id="ARBA00022989"/>
    </source>
</evidence>
<evidence type="ECO:0000256" key="3">
    <source>
        <dbReference type="ARBA" id="ARBA00022553"/>
    </source>
</evidence>
<keyword evidence="5 12" id="KW-0812">Transmembrane</keyword>
<dbReference type="PANTHER" id="PTHR47984:SF22">
    <property type="entry name" value="OS03G0125600 PROTEIN"/>
    <property type="match status" value="1"/>
</dbReference>
<accession>A0AA88XEU2</accession>